<evidence type="ECO:0000256" key="1">
    <source>
        <dbReference type="SAM" id="MobiDB-lite"/>
    </source>
</evidence>
<dbReference type="Proteomes" id="UP000030108">
    <property type="component" value="Unassembled WGS sequence"/>
</dbReference>
<evidence type="ECO:0000313" key="2">
    <source>
        <dbReference type="EMBL" id="EUC63772.1"/>
    </source>
</evidence>
<accession>X8JJ55</accession>
<dbReference type="OrthoDB" id="10566977at2759"/>
<proteinExistence type="predicted"/>
<reference evidence="3" key="1">
    <citation type="journal article" date="2014" name="Genome Announc.">
        <title>Draft genome sequence of the plant-pathogenic soil fungus Rhizoctonia solani anastomosis group 3 strain Rhs1AP.</title>
        <authorList>
            <person name="Cubeta M.A."/>
            <person name="Thomas E."/>
            <person name="Dean R.A."/>
            <person name="Jabaji S."/>
            <person name="Neate S.M."/>
            <person name="Tavantzis S."/>
            <person name="Toda T."/>
            <person name="Vilgalys R."/>
            <person name="Bharathan N."/>
            <person name="Fedorova-Abrams N."/>
            <person name="Pakala S.B."/>
            <person name="Pakala S.M."/>
            <person name="Zafar N."/>
            <person name="Joardar V."/>
            <person name="Losada L."/>
            <person name="Nierman W.C."/>
        </authorList>
    </citation>
    <scope>NUCLEOTIDE SEQUENCE [LARGE SCALE GENOMIC DNA]</scope>
    <source>
        <strain evidence="3">AG-3</strain>
    </source>
</reference>
<comment type="caution">
    <text evidence="2">The sequence shown here is derived from an EMBL/GenBank/DDBJ whole genome shotgun (WGS) entry which is preliminary data.</text>
</comment>
<name>X8JJ55_9AGAM</name>
<dbReference type="EMBL" id="JATN01000314">
    <property type="protein sequence ID" value="EUC63772.1"/>
    <property type="molecule type" value="Genomic_DNA"/>
</dbReference>
<gene>
    <name evidence="2" type="ORF">RSOL_428430</name>
</gene>
<protein>
    <submittedName>
        <fullName evidence="2">Uncharacterized protein</fullName>
    </submittedName>
</protein>
<evidence type="ECO:0000313" key="3">
    <source>
        <dbReference type="Proteomes" id="UP000030108"/>
    </source>
</evidence>
<feature type="region of interest" description="Disordered" evidence="1">
    <location>
        <begin position="91"/>
        <end position="144"/>
    </location>
</feature>
<feature type="compositionally biased region" description="Basic and acidic residues" evidence="1">
    <location>
        <begin position="125"/>
        <end position="144"/>
    </location>
</feature>
<dbReference type="AlphaFoldDB" id="X8JJ55"/>
<sequence length="144" mass="16649">MGDYFRVEVVPVPPSEPNYREDAYGIMIFRRSHRRRVYIPPRPDSSCDLTGRRILKKYIGLDVSMWRTLWFDEEYCDAPYDAKFLKPRVRAERGEVENASGNETIDNGEIKTRSATGSDEEEEDQGGKESEAQDGKAEDHETRL</sequence>
<organism evidence="2 3">
    <name type="scientific">Rhizoctonia solani AG-3 Rhs1AP</name>
    <dbReference type="NCBI Taxonomy" id="1086054"/>
    <lineage>
        <taxon>Eukaryota</taxon>
        <taxon>Fungi</taxon>
        <taxon>Dikarya</taxon>
        <taxon>Basidiomycota</taxon>
        <taxon>Agaricomycotina</taxon>
        <taxon>Agaricomycetes</taxon>
        <taxon>Cantharellales</taxon>
        <taxon>Ceratobasidiaceae</taxon>
        <taxon>Rhizoctonia</taxon>
    </lineage>
</organism>